<dbReference type="VEuPathDB" id="FungiDB:SDRG_15192"/>
<organism evidence="1 2">
    <name type="scientific">Saprolegnia diclina (strain VS20)</name>
    <dbReference type="NCBI Taxonomy" id="1156394"/>
    <lineage>
        <taxon>Eukaryota</taxon>
        <taxon>Sar</taxon>
        <taxon>Stramenopiles</taxon>
        <taxon>Oomycota</taxon>
        <taxon>Saprolegniomycetes</taxon>
        <taxon>Saprolegniales</taxon>
        <taxon>Saprolegniaceae</taxon>
        <taxon>Saprolegnia</taxon>
    </lineage>
</organism>
<name>T0RBS2_SAPDV</name>
<evidence type="ECO:0000313" key="2">
    <source>
        <dbReference type="Proteomes" id="UP000030762"/>
    </source>
</evidence>
<dbReference type="OrthoDB" id="10293175at2759"/>
<keyword evidence="2" id="KW-1185">Reference proteome</keyword>
<proteinExistence type="predicted"/>
<gene>
    <name evidence="1" type="ORF">SDRG_15192</name>
</gene>
<dbReference type="InParanoid" id="T0RBS2"/>
<protein>
    <submittedName>
        <fullName evidence="1">Uncharacterized protein</fullName>
    </submittedName>
</protein>
<dbReference type="EMBL" id="JH767217">
    <property type="protein sequence ID" value="EQC26977.1"/>
    <property type="molecule type" value="Genomic_DNA"/>
</dbReference>
<accession>T0RBS2</accession>
<dbReference type="Proteomes" id="UP000030762">
    <property type="component" value="Unassembled WGS sequence"/>
</dbReference>
<reference evidence="1 2" key="1">
    <citation type="submission" date="2012-04" db="EMBL/GenBank/DDBJ databases">
        <title>The Genome Sequence of Saprolegnia declina VS20.</title>
        <authorList>
            <consortium name="The Broad Institute Genome Sequencing Platform"/>
            <person name="Russ C."/>
            <person name="Nusbaum C."/>
            <person name="Tyler B."/>
            <person name="van West P."/>
            <person name="Dieguez-Uribeondo J."/>
            <person name="de Bruijn I."/>
            <person name="Tripathy S."/>
            <person name="Jiang R."/>
            <person name="Young S.K."/>
            <person name="Zeng Q."/>
            <person name="Gargeya S."/>
            <person name="Fitzgerald M."/>
            <person name="Haas B."/>
            <person name="Abouelleil A."/>
            <person name="Alvarado L."/>
            <person name="Arachchi H.M."/>
            <person name="Berlin A."/>
            <person name="Chapman S.B."/>
            <person name="Goldberg J."/>
            <person name="Griggs A."/>
            <person name="Gujja S."/>
            <person name="Hansen M."/>
            <person name="Howarth C."/>
            <person name="Imamovic A."/>
            <person name="Larimer J."/>
            <person name="McCowen C."/>
            <person name="Montmayeur A."/>
            <person name="Murphy C."/>
            <person name="Neiman D."/>
            <person name="Pearson M."/>
            <person name="Priest M."/>
            <person name="Roberts A."/>
            <person name="Saif S."/>
            <person name="Shea T."/>
            <person name="Sisk P."/>
            <person name="Sykes S."/>
            <person name="Wortman J."/>
            <person name="Nusbaum C."/>
            <person name="Birren B."/>
        </authorList>
    </citation>
    <scope>NUCLEOTIDE SEQUENCE [LARGE SCALE GENOMIC DNA]</scope>
    <source>
        <strain evidence="1 2">VS20</strain>
    </source>
</reference>
<sequence length="124" mass="13587">MAQHTAYVALWKASTAAILLRTYGYDTDGMGPHEMRDALASTLGLPVDFHMAPDLCFGITAHSQRNVAKLHDMQVMIVGNDARMESLRSCFDQLTTHVPTTPAAIDVDAELEHATRAMRSLMNG</sequence>
<dbReference type="AlphaFoldDB" id="T0RBS2"/>
<dbReference type="OMA" id="PHEMRDA"/>
<evidence type="ECO:0000313" key="1">
    <source>
        <dbReference type="EMBL" id="EQC26977.1"/>
    </source>
</evidence>
<dbReference type="RefSeq" id="XP_008619579.1">
    <property type="nucleotide sequence ID" value="XM_008621357.1"/>
</dbReference>
<dbReference type="GeneID" id="19955919"/>